<sequence length="352" mass="40364">MSYQKVQNFKCRCPLIRPGAYGLTESHQIPNTPCDRSSNDVFLNQHLQWYHNFDSVSARKLVRAICNNTSPNEHLFSSHETVLKQNVSVENYKCKCPLTQDGVFGLSDDHDITNVPCGRADKEVLCFQHLQFHHNLSSRAAKKIVLALVSYTPKVTQLFHNTDLITQSKCAVRKLKSKCPLLSRHIYGLHEHHHVPNIPCDRADQDIFLFHHLTYFHKMNAKAATKLIRALLMNKGPLEPVFHSSEIILASDQPRSHQSQEHHRTQVKQKSNKKNYSENLMDFSTHYQTLLNAIHTSSFVPSTTKNSSDKFDTSMIPLDCSKWKQQSCQITYPYTTAEMAHAHDIEINSFLT</sequence>
<evidence type="ECO:0000256" key="1">
    <source>
        <dbReference type="SAM" id="MobiDB-lite"/>
    </source>
</evidence>
<dbReference type="Proteomes" id="UP000663828">
    <property type="component" value="Unassembled WGS sequence"/>
</dbReference>
<dbReference type="AlphaFoldDB" id="A0A815U248"/>
<proteinExistence type="predicted"/>
<comment type="caution">
    <text evidence="2">The sequence shown here is derived from an EMBL/GenBank/DDBJ whole genome shotgun (WGS) entry which is preliminary data.</text>
</comment>
<name>A0A815U248_ADIRI</name>
<dbReference type="EMBL" id="CAJNOR010004584">
    <property type="protein sequence ID" value="CAF1513666.1"/>
    <property type="molecule type" value="Genomic_DNA"/>
</dbReference>
<evidence type="ECO:0000313" key="2">
    <source>
        <dbReference type="EMBL" id="CAF1513666.1"/>
    </source>
</evidence>
<protein>
    <submittedName>
        <fullName evidence="2">Uncharacterized protein</fullName>
    </submittedName>
</protein>
<accession>A0A815U248</accession>
<reference evidence="2" key="1">
    <citation type="submission" date="2021-02" db="EMBL/GenBank/DDBJ databases">
        <authorList>
            <person name="Nowell W R."/>
        </authorList>
    </citation>
    <scope>NUCLEOTIDE SEQUENCE</scope>
</reference>
<keyword evidence="3" id="KW-1185">Reference proteome</keyword>
<feature type="compositionally biased region" description="Basic and acidic residues" evidence="1">
    <location>
        <begin position="254"/>
        <end position="264"/>
    </location>
</feature>
<evidence type="ECO:0000313" key="3">
    <source>
        <dbReference type="Proteomes" id="UP000663828"/>
    </source>
</evidence>
<feature type="region of interest" description="Disordered" evidence="1">
    <location>
        <begin position="251"/>
        <end position="274"/>
    </location>
</feature>
<organism evidence="2 3">
    <name type="scientific">Adineta ricciae</name>
    <name type="common">Rotifer</name>
    <dbReference type="NCBI Taxonomy" id="249248"/>
    <lineage>
        <taxon>Eukaryota</taxon>
        <taxon>Metazoa</taxon>
        <taxon>Spiralia</taxon>
        <taxon>Gnathifera</taxon>
        <taxon>Rotifera</taxon>
        <taxon>Eurotatoria</taxon>
        <taxon>Bdelloidea</taxon>
        <taxon>Adinetida</taxon>
        <taxon>Adinetidae</taxon>
        <taxon>Adineta</taxon>
    </lineage>
</organism>
<gene>
    <name evidence="2" type="ORF">XAT740_LOCUS40367</name>
</gene>